<dbReference type="CDD" id="cd06558">
    <property type="entry name" value="crotonase-like"/>
    <property type="match status" value="1"/>
</dbReference>
<keyword evidence="3" id="KW-1185">Reference proteome</keyword>
<reference evidence="2 3" key="1">
    <citation type="submission" date="2020-08" db="EMBL/GenBank/DDBJ databases">
        <title>Genomic Encyclopedia of Type Strains, Phase IV (KMG-IV): sequencing the most valuable type-strain genomes for metagenomic binning, comparative biology and taxonomic classification.</title>
        <authorList>
            <person name="Goeker M."/>
        </authorList>
    </citation>
    <scope>NUCLEOTIDE SEQUENCE [LARGE SCALE GENOMIC DNA]</scope>
    <source>
        <strain evidence="2 3">DSM 26723</strain>
    </source>
</reference>
<dbReference type="EMBL" id="JACHHZ010000003">
    <property type="protein sequence ID" value="MBB6094021.1"/>
    <property type="molecule type" value="Genomic_DNA"/>
</dbReference>
<dbReference type="GO" id="GO:0003824">
    <property type="term" value="F:catalytic activity"/>
    <property type="evidence" value="ECO:0007669"/>
    <property type="project" value="UniProtKB-ARBA"/>
</dbReference>
<comment type="caution">
    <text evidence="2">The sequence shown here is derived from an EMBL/GenBank/DDBJ whole genome shotgun (WGS) entry which is preliminary data.</text>
</comment>
<dbReference type="Gene3D" id="3.90.226.10">
    <property type="entry name" value="2-enoyl-CoA Hydratase, Chain A, domain 1"/>
    <property type="match status" value="1"/>
</dbReference>
<accession>A0A841HLD8</accession>
<dbReference type="Pfam" id="PF00378">
    <property type="entry name" value="ECH_1"/>
    <property type="match status" value="1"/>
</dbReference>
<dbReference type="Gene3D" id="1.10.12.10">
    <property type="entry name" value="Lyase 2-enoyl-coa Hydratase, Chain A, domain 2"/>
    <property type="match status" value="1"/>
</dbReference>
<dbReference type="InterPro" id="IPR001753">
    <property type="entry name" value="Enoyl-CoA_hydra/iso"/>
</dbReference>
<dbReference type="PANTHER" id="PTHR43684">
    <property type="match status" value="1"/>
</dbReference>
<dbReference type="RefSeq" id="WP_184332920.1">
    <property type="nucleotide sequence ID" value="NZ_JACHHZ010000003.1"/>
</dbReference>
<comment type="similarity">
    <text evidence="1">Belongs to the enoyl-CoA hydratase/isomerase family.</text>
</comment>
<dbReference type="InterPro" id="IPR014748">
    <property type="entry name" value="Enoyl-CoA_hydra_C"/>
</dbReference>
<dbReference type="SUPFAM" id="SSF52096">
    <property type="entry name" value="ClpP/crotonase"/>
    <property type="match status" value="1"/>
</dbReference>
<dbReference type="AlphaFoldDB" id="A0A841HLD8"/>
<dbReference type="Proteomes" id="UP000588068">
    <property type="component" value="Unassembled WGS sequence"/>
</dbReference>
<evidence type="ECO:0000256" key="1">
    <source>
        <dbReference type="ARBA" id="ARBA00005254"/>
    </source>
</evidence>
<dbReference type="PANTHER" id="PTHR43684:SF4">
    <property type="entry name" value="ENOYL-COA HYDRATASE_ISOMERASE FAMILY PROTEIN (AFU_ORTHOLOGUE AFUA_1G01890)"/>
    <property type="match status" value="1"/>
</dbReference>
<organism evidence="2 3">
    <name type="scientific">Povalibacter uvarum</name>
    <dbReference type="NCBI Taxonomy" id="732238"/>
    <lineage>
        <taxon>Bacteria</taxon>
        <taxon>Pseudomonadati</taxon>
        <taxon>Pseudomonadota</taxon>
        <taxon>Gammaproteobacteria</taxon>
        <taxon>Steroidobacterales</taxon>
        <taxon>Steroidobacteraceae</taxon>
        <taxon>Povalibacter</taxon>
    </lineage>
</organism>
<dbReference type="InterPro" id="IPR051053">
    <property type="entry name" value="ECH/Chromodomain_protein"/>
</dbReference>
<proteinExistence type="inferred from homology"/>
<name>A0A841HLD8_9GAMM</name>
<dbReference type="NCBIfam" id="NF006109">
    <property type="entry name" value="PRK08260.1"/>
    <property type="match status" value="1"/>
</dbReference>
<sequence>MTYETLLYTVDDRILTITLNRPDRLNAFTGRMADELIDAFDRADADDAIKVVIVTGAGRAFCAGADLESGGDTWGKHSDALAAQSADLRYVGDGGGRVTRRIYDFNKPVIAAINGPAVGIGLTMTLAMDIRLAAAQTKLGFVFAGRGIVPEACSAWFLPRIVGISKALEWCYSARVFRSEEALDAGLVRSLHGPDELLPTARGLAKEFIDNSSAVSIALIRQMMWRMLNAPHPIDAHEIDTAALSELGKSADAREGITAFLQKRPAQFTDRVSSNMPTFFPWWTDRQFRKL</sequence>
<gene>
    <name evidence="2" type="ORF">HNQ60_002902</name>
</gene>
<protein>
    <submittedName>
        <fullName evidence="2">Enoyl-CoA hydratase/carnithine racemase</fullName>
    </submittedName>
</protein>
<evidence type="ECO:0000313" key="3">
    <source>
        <dbReference type="Proteomes" id="UP000588068"/>
    </source>
</evidence>
<evidence type="ECO:0000313" key="2">
    <source>
        <dbReference type="EMBL" id="MBB6094021.1"/>
    </source>
</evidence>
<dbReference type="InterPro" id="IPR029045">
    <property type="entry name" value="ClpP/crotonase-like_dom_sf"/>
</dbReference>